<proteinExistence type="predicted"/>
<evidence type="ECO:0000313" key="2">
    <source>
        <dbReference type="Proteomes" id="UP000029643"/>
    </source>
</evidence>
<sequence>MLTHYANIAHRIDDAFEVDETTGRIYNREAMKLWSRTYEPGWEIKPV</sequence>
<comment type="caution">
    <text evidence="1">The sequence shown here is derived from an EMBL/GenBank/DDBJ whole genome shotgun (WGS) entry which is preliminary data.</text>
</comment>
<gene>
    <name evidence="1" type="ORF">JCM19274_2590</name>
</gene>
<reference evidence="1 2" key="1">
    <citation type="journal article" date="2014" name="Genome Announc.">
        <title>Draft Genome Sequences of Marine Flavobacterium Algibacter lectus Strains SS8 and NR4.</title>
        <authorList>
            <person name="Takatani N."/>
            <person name="Nakanishi M."/>
            <person name="Meirelles P."/>
            <person name="Mino S."/>
            <person name="Suda W."/>
            <person name="Oshima K."/>
            <person name="Hattori M."/>
            <person name="Ohkuma M."/>
            <person name="Hosokawa M."/>
            <person name="Miyashita K."/>
            <person name="Thompson F.L."/>
            <person name="Niwa A."/>
            <person name="Sawabe T."/>
            <person name="Sawabe T."/>
        </authorList>
    </citation>
    <scope>NUCLEOTIDE SEQUENCE [LARGE SCALE GENOMIC DNA]</scope>
    <source>
        <strain evidence="2">JCM19274</strain>
    </source>
</reference>
<organism evidence="1 2">
    <name type="scientific">Algibacter lectus</name>
    <dbReference type="NCBI Taxonomy" id="221126"/>
    <lineage>
        <taxon>Bacteria</taxon>
        <taxon>Pseudomonadati</taxon>
        <taxon>Bacteroidota</taxon>
        <taxon>Flavobacteriia</taxon>
        <taxon>Flavobacteriales</taxon>
        <taxon>Flavobacteriaceae</taxon>
        <taxon>Algibacter</taxon>
    </lineage>
</organism>
<name>A0A090WUK8_9FLAO</name>
<dbReference type="RefSeq" id="WP_227805855.1">
    <property type="nucleotide sequence ID" value="NZ_BBNU01000008.1"/>
</dbReference>
<dbReference type="EMBL" id="BBNU01000008">
    <property type="protein sequence ID" value="GAL79918.1"/>
    <property type="molecule type" value="Genomic_DNA"/>
</dbReference>
<accession>A0A090WUK8</accession>
<protein>
    <submittedName>
        <fullName evidence="1">Uncharacterized protein</fullName>
    </submittedName>
</protein>
<dbReference type="AlphaFoldDB" id="A0A090WUK8"/>
<dbReference type="Proteomes" id="UP000029643">
    <property type="component" value="Unassembled WGS sequence"/>
</dbReference>
<evidence type="ECO:0000313" key="1">
    <source>
        <dbReference type="EMBL" id="GAL79918.1"/>
    </source>
</evidence>